<protein>
    <submittedName>
        <fullName evidence="2">Uncharacterized protein</fullName>
    </submittedName>
</protein>
<organism evidence="2">
    <name type="scientific">uncultured Solirubrobacterales bacterium</name>
    <dbReference type="NCBI Taxonomy" id="768556"/>
    <lineage>
        <taxon>Bacteria</taxon>
        <taxon>Bacillati</taxon>
        <taxon>Actinomycetota</taxon>
        <taxon>Thermoleophilia</taxon>
        <taxon>Solirubrobacterales</taxon>
        <taxon>environmental samples</taxon>
    </lineage>
</organism>
<feature type="compositionally biased region" description="Low complexity" evidence="1">
    <location>
        <begin position="12"/>
        <end position="21"/>
    </location>
</feature>
<gene>
    <name evidence="2" type="ORF">AVDCRST_MAG17-1771</name>
</gene>
<evidence type="ECO:0000313" key="2">
    <source>
        <dbReference type="EMBL" id="CAA9507522.1"/>
    </source>
</evidence>
<dbReference type="EMBL" id="CADCVV010000135">
    <property type="protein sequence ID" value="CAA9507522.1"/>
    <property type="molecule type" value="Genomic_DNA"/>
</dbReference>
<feature type="non-terminal residue" evidence="2">
    <location>
        <position position="1"/>
    </location>
</feature>
<evidence type="ECO:0000256" key="1">
    <source>
        <dbReference type="SAM" id="MobiDB-lite"/>
    </source>
</evidence>
<feature type="non-terminal residue" evidence="2">
    <location>
        <position position="272"/>
    </location>
</feature>
<name>A0A6J4SX25_9ACTN</name>
<accession>A0A6J4SX25</accession>
<proteinExistence type="predicted"/>
<reference evidence="2" key="1">
    <citation type="submission" date="2020-02" db="EMBL/GenBank/DDBJ databases">
        <authorList>
            <person name="Meier V. D."/>
        </authorList>
    </citation>
    <scope>NUCLEOTIDE SEQUENCE</scope>
    <source>
        <strain evidence="2">AVDCRST_MAG17</strain>
    </source>
</reference>
<dbReference type="AlphaFoldDB" id="A0A6J4SX25"/>
<feature type="region of interest" description="Disordered" evidence="1">
    <location>
        <begin position="1"/>
        <end position="80"/>
    </location>
</feature>
<sequence>DKGKAHPHPWPGDRVVARSGGVRSGGNAERWGRVPPAVSAQGRDPFRGSGSPGGGRCERRRQPPHQLPRAPALPVSRAQPACHRATAALAQPANLSRDLRAGRSSPFGSAVCFREATERRGQALRWDDGRRKLVRVRVPLERLGEGLVQGLPDRQGRERGELRRRLEPERKLHRNEQHLVQQLREHGHGMVRGVASLVLPRPELRLPGLVHQRSFPRPQVHRLQWRSRGGRLLQAGQVRRLSQRRHQGEPEQQHRAQLQEHPDRLLRAVPAL</sequence>